<evidence type="ECO:0000313" key="4">
    <source>
        <dbReference type="Proteomes" id="UP000585474"/>
    </source>
</evidence>
<accession>A0A7J0FQQ2</accession>
<feature type="region of interest" description="Disordered" evidence="2">
    <location>
        <begin position="189"/>
        <end position="234"/>
    </location>
</feature>
<gene>
    <name evidence="3" type="ORF">Acr_14g0006880</name>
</gene>
<dbReference type="AlphaFoldDB" id="A0A7J0FQQ2"/>
<keyword evidence="1" id="KW-0175">Coiled coil</keyword>
<feature type="region of interest" description="Disordered" evidence="2">
    <location>
        <begin position="351"/>
        <end position="375"/>
    </location>
</feature>
<feature type="coiled-coil region" evidence="1">
    <location>
        <begin position="264"/>
        <end position="298"/>
    </location>
</feature>
<proteinExistence type="predicted"/>
<sequence>MSDKVDIGDLESLEDSLPSWISEHLGERSYMDDKGETILSTRTSEVAFYETVFSAGLRFPIHPTISSIGATFPSMNSGAFIPCSKVQGQTRGDDWEFSSSIVRGEVLQVPRSWGIQCFTLARAEMSSSGRDHAKDKPIKEEIGAVGNEGESRHSEMNFTPMIIPEMTQWMSPKSAPAAKGMVIGGKHPREEASNVSLSEAKSKGKKALLPSTEKKRKSATSSTSPVTKGAKPALAPELTELEMVQAQNRTIDLERIMAEFAVQEKKASDELKAKSDALARLEEEVAELKKNEALAKKKAVEEYKASKDFQEAVENASSKYFGEGFDFCKRQLARHHPNLGIDLDNMGLGHDLLEEEEAEEREREEKEENKKGEESPFSLNTCIYIYFGTGDV</sequence>
<evidence type="ECO:0000256" key="2">
    <source>
        <dbReference type="SAM" id="MobiDB-lite"/>
    </source>
</evidence>
<dbReference type="Proteomes" id="UP000585474">
    <property type="component" value="Unassembled WGS sequence"/>
</dbReference>
<keyword evidence="4" id="KW-1185">Reference proteome</keyword>
<dbReference type="OrthoDB" id="1750920at2759"/>
<reference evidence="3 4" key="1">
    <citation type="submission" date="2019-07" db="EMBL/GenBank/DDBJ databases">
        <title>De Novo Assembly of kiwifruit Actinidia rufa.</title>
        <authorList>
            <person name="Sugita-Konishi S."/>
            <person name="Sato K."/>
            <person name="Mori E."/>
            <person name="Abe Y."/>
            <person name="Kisaki G."/>
            <person name="Hamano K."/>
            <person name="Suezawa K."/>
            <person name="Otani M."/>
            <person name="Fukuda T."/>
            <person name="Manabe T."/>
            <person name="Gomi K."/>
            <person name="Tabuchi M."/>
            <person name="Akimitsu K."/>
            <person name="Kataoka I."/>
        </authorList>
    </citation>
    <scope>NUCLEOTIDE SEQUENCE [LARGE SCALE GENOMIC DNA]</scope>
    <source>
        <strain evidence="4">cv. Fuchu</strain>
    </source>
</reference>
<evidence type="ECO:0000313" key="3">
    <source>
        <dbReference type="EMBL" id="GFZ01053.1"/>
    </source>
</evidence>
<dbReference type="EMBL" id="BJWL01000014">
    <property type="protein sequence ID" value="GFZ01053.1"/>
    <property type="molecule type" value="Genomic_DNA"/>
</dbReference>
<protein>
    <submittedName>
        <fullName evidence="3">Uncharacterized protein</fullName>
    </submittedName>
</protein>
<feature type="compositionally biased region" description="Basic and acidic residues" evidence="2">
    <location>
        <begin position="360"/>
        <end position="374"/>
    </location>
</feature>
<comment type="caution">
    <text evidence="3">The sequence shown here is derived from an EMBL/GenBank/DDBJ whole genome shotgun (WGS) entry which is preliminary data.</text>
</comment>
<evidence type="ECO:0000256" key="1">
    <source>
        <dbReference type="SAM" id="Coils"/>
    </source>
</evidence>
<organism evidence="3 4">
    <name type="scientific">Actinidia rufa</name>
    <dbReference type="NCBI Taxonomy" id="165716"/>
    <lineage>
        <taxon>Eukaryota</taxon>
        <taxon>Viridiplantae</taxon>
        <taxon>Streptophyta</taxon>
        <taxon>Embryophyta</taxon>
        <taxon>Tracheophyta</taxon>
        <taxon>Spermatophyta</taxon>
        <taxon>Magnoliopsida</taxon>
        <taxon>eudicotyledons</taxon>
        <taxon>Gunneridae</taxon>
        <taxon>Pentapetalae</taxon>
        <taxon>asterids</taxon>
        <taxon>Ericales</taxon>
        <taxon>Actinidiaceae</taxon>
        <taxon>Actinidia</taxon>
    </lineage>
</organism>
<name>A0A7J0FQQ2_9ERIC</name>